<dbReference type="AlphaFoldDB" id="F2NSL9"/>
<dbReference type="OrthoDB" id="9779183at2"/>
<proteinExistence type="predicted"/>
<evidence type="ECO:0000256" key="1">
    <source>
        <dbReference type="SAM" id="Phobius"/>
    </source>
</evidence>
<feature type="transmembrane region" description="Helical" evidence="1">
    <location>
        <begin position="202"/>
        <end position="220"/>
    </location>
</feature>
<feature type="transmembrane region" description="Helical" evidence="1">
    <location>
        <begin position="76"/>
        <end position="99"/>
    </location>
</feature>
<keyword evidence="1" id="KW-0812">Transmembrane</keyword>
<evidence type="ECO:0000259" key="2">
    <source>
        <dbReference type="Pfam" id="PF14358"/>
    </source>
</evidence>
<feature type="transmembrane region" description="Helical" evidence="1">
    <location>
        <begin position="36"/>
        <end position="55"/>
    </location>
</feature>
<dbReference type="eggNOG" id="ENOG502ZTJV">
    <property type="taxonomic scope" value="Bacteria"/>
</dbReference>
<protein>
    <recommendedName>
        <fullName evidence="2">Flavinylation-associated cytochrome domain-containing protein</fullName>
    </recommendedName>
</protein>
<name>F2NSL9_TRES6</name>
<keyword evidence="4" id="KW-1185">Reference proteome</keyword>
<accession>F2NSL9</accession>
<gene>
    <name evidence="3" type="ordered locus">Tresu_1908</name>
</gene>
<feature type="transmembrane region" description="Helical" evidence="1">
    <location>
        <begin position="7"/>
        <end position="24"/>
    </location>
</feature>
<feature type="transmembrane region" description="Helical" evidence="1">
    <location>
        <begin position="153"/>
        <end position="182"/>
    </location>
</feature>
<feature type="domain" description="Flavinylation-associated cytochrome" evidence="2">
    <location>
        <begin position="74"/>
        <end position="130"/>
    </location>
</feature>
<keyword evidence="1" id="KW-1133">Transmembrane helix</keyword>
<reference evidence="4" key="2">
    <citation type="submission" date="2011-04" db="EMBL/GenBank/DDBJ databases">
        <title>The complete genome of chromosome of Treponema succinifaciens DSM 2489.</title>
        <authorList>
            <person name="Lucas S."/>
            <person name="Copeland A."/>
            <person name="Lapidus A."/>
            <person name="Bruce D."/>
            <person name="Goodwin L."/>
            <person name="Pitluck S."/>
            <person name="Peters L."/>
            <person name="Kyrpides N."/>
            <person name="Mavromatis K."/>
            <person name="Ivanova N."/>
            <person name="Ovchinnikova G."/>
            <person name="Teshima H."/>
            <person name="Detter J.C."/>
            <person name="Tapia R."/>
            <person name="Han C."/>
            <person name="Land M."/>
            <person name="Hauser L."/>
            <person name="Markowitz V."/>
            <person name="Cheng J.-F."/>
            <person name="Hugenholtz P."/>
            <person name="Woyke T."/>
            <person name="Wu D."/>
            <person name="Gronow S."/>
            <person name="Wellnitz S."/>
            <person name="Brambilla E."/>
            <person name="Klenk H.-P."/>
            <person name="Eisen J.A."/>
        </authorList>
    </citation>
    <scope>NUCLEOTIDE SEQUENCE [LARGE SCALE GENOMIC DNA]</scope>
    <source>
        <strain evidence="4">ATCC 33096 / DSM 2489 / 6091</strain>
    </source>
</reference>
<dbReference type="Proteomes" id="UP000006852">
    <property type="component" value="Chromosome"/>
</dbReference>
<dbReference type="Pfam" id="PF14358">
    <property type="entry name" value="DUF4405"/>
    <property type="match status" value="1"/>
</dbReference>
<feature type="transmembrane region" description="Helical" evidence="1">
    <location>
        <begin position="111"/>
        <end position="132"/>
    </location>
</feature>
<dbReference type="InterPro" id="IPR025517">
    <property type="entry name" value="DUF4405"/>
</dbReference>
<organism evidence="3 4">
    <name type="scientific">Treponema succinifaciens (strain ATCC 33096 / DSM 2489 / 6091)</name>
    <dbReference type="NCBI Taxonomy" id="869209"/>
    <lineage>
        <taxon>Bacteria</taxon>
        <taxon>Pseudomonadati</taxon>
        <taxon>Spirochaetota</taxon>
        <taxon>Spirochaetia</taxon>
        <taxon>Spirochaetales</taxon>
        <taxon>Treponemataceae</taxon>
        <taxon>Treponema</taxon>
    </lineage>
</organism>
<evidence type="ECO:0000313" key="4">
    <source>
        <dbReference type="Proteomes" id="UP000006852"/>
    </source>
</evidence>
<dbReference type="KEGG" id="tsu:Tresu_1908"/>
<dbReference type="EMBL" id="CP002631">
    <property type="protein sequence ID" value="AEB14793.1"/>
    <property type="molecule type" value="Genomic_DNA"/>
</dbReference>
<evidence type="ECO:0000313" key="3">
    <source>
        <dbReference type="EMBL" id="AEB14793.1"/>
    </source>
</evidence>
<reference evidence="3 4" key="1">
    <citation type="journal article" date="2011" name="Stand. Genomic Sci.">
        <title>Complete genome sequence of Treponema succinifaciens type strain (6091).</title>
        <authorList>
            <person name="Han C."/>
            <person name="Gronow S."/>
            <person name="Teshima H."/>
            <person name="Lapidus A."/>
            <person name="Nolan M."/>
            <person name="Lucas S."/>
            <person name="Hammon N."/>
            <person name="Deshpande S."/>
            <person name="Cheng J.F."/>
            <person name="Zeytun A."/>
            <person name="Tapia R."/>
            <person name="Goodwin L."/>
            <person name="Pitluck S."/>
            <person name="Liolios K."/>
            <person name="Pagani I."/>
            <person name="Ivanova N."/>
            <person name="Mavromatis K."/>
            <person name="Mikhailova N."/>
            <person name="Huntemann M."/>
            <person name="Pati A."/>
            <person name="Chen A."/>
            <person name="Palaniappan K."/>
            <person name="Land M."/>
            <person name="Hauser L."/>
            <person name="Brambilla E.M."/>
            <person name="Rohde M."/>
            <person name="Goker M."/>
            <person name="Woyke T."/>
            <person name="Bristow J."/>
            <person name="Eisen J.A."/>
            <person name="Markowitz V."/>
            <person name="Hugenholtz P."/>
            <person name="Kyrpides N.C."/>
            <person name="Klenk H.P."/>
            <person name="Detter J.C."/>
        </authorList>
    </citation>
    <scope>NUCLEOTIDE SEQUENCE [LARGE SCALE GENOMIC DNA]</scope>
    <source>
        <strain evidence="4">ATCC 33096 / DSM 2489 / 6091</strain>
    </source>
</reference>
<keyword evidence="1" id="KW-0472">Membrane</keyword>
<dbReference type="HOGENOM" id="CLU_076881_0_0_12"/>
<sequence length="226" mass="25760">MKMRKLLKIITDILMFADFIFLMSHEVVRNLSAHGIFGATLFALFILHHILNGGFYRSLNRGKYNSVRILLSATAWLLFALMILMAFSSVMMSGAVFAFSSINMTSWSRPLHAFSCSWGFLVMGFHLGLHLHSKLKKLETAANGKKADCRNSACFAILQILWILIFALGIFCIVHSQLYVYLFWRNAWKLSAPNIFVCVSEYLGMTAGMIMLSHFAMKLFTEKKHR</sequence>